<accession>A0ACC1PSX0</accession>
<evidence type="ECO:0000313" key="1">
    <source>
        <dbReference type="EMBL" id="KAJ3000312.1"/>
    </source>
</evidence>
<protein>
    <submittedName>
        <fullName evidence="1">Uncharacterized protein</fullName>
    </submittedName>
</protein>
<organism evidence="1 2">
    <name type="scientific">Trametes sanguinea</name>
    <dbReference type="NCBI Taxonomy" id="158606"/>
    <lineage>
        <taxon>Eukaryota</taxon>
        <taxon>Fungi</taxon>
        <taxon>Dikarya</taxon>
        <taxon>Basidiomycota</taxon>
        <taxon>Agaricomycotina</taxon>
        <taxon>Agaricomycetes</taxon>
        <taxon>Polyporales</taxon>
        <taxon>Polyporaceae</taxon>
        <taxon>Trametes</taxon>
    </lineage>
</organism>
<name>A0ACC1PSX0_9APHY</name>
<reference evidence="1" key="1">
    <citation type="submission" date="2022-08" db="EMBL/GenBank/DDBJ databases">
        <title>Genome Sequence of Pycnoporus sanguineus.</title>
        <authorList>
            <person name="Buettner E."/>
        </authorList>
    </citation>
    <scope>NUCLEOTIDE SEQUENCE</scope>
    <source>
        <strain evidence="1">CG-C14</strain>
    </source>
</reference>
<sequence length="191" mass="21070">MQSLIGQLLSLPTAARFGQLRYNYTLVIEHRRALHSIARFADAPASLELDVDQLYLRHASAWLLTTHDTTTAAPIDHNSALSQQLGPHAVTGRVCPGLTASFHHNALNCVFGIAKRVVFQCGIPGILSIKLFLDARPMPVRERAQIHLSSSQSSTERVQRTTMSGRYYDTAIRAQNGCYVPRAAQMGDSCR</sequence>
<gene>
    <name evidence="1" type="ORF">NUW54_g6799</name>
</gene>
<proteinExistence type="predicted"/>
<evidence type="ECO:0000313" key="2">
    <source>
        <dbReference type="Proteomes" id="UP001144978"/>
    </source>
</evidence>
<dbReference type="EMBL" id="JANSHE010001861">
    <property type="protein sequence ID" value="KAJ3000312.1"/>
    <property type="molecule type" value="Genomic_DNA"/>
</dbReference>
<keyword evidence="2" id="KW-1185">Reference proteome</keyword>
<comment type="caution">
    <text evidence="1">The sequence shown here is derived from an EMBL/GenBank/DDBJ whole genome shotgun (WGS) entry which is preliminary data.</text>
</comment>
<dbReference type="Proteomes" id="UP001144978">
    <property type="component" value="Unassembled WGS sequence"/>
</dbReference>